<dbReference type="InterPro" id="IPR011009">
    <property type="entry name" value="Kinase-like_dom_sf"/>
</dbReference>
<comment type="caution">
    <text evidence="3">The sequence shown here is derived from an EMBL/GenBank/DDBJ whole genome shotgun (WGS) entry which is preliminary data.</text>
</comment>
<protein>
    <submittedName>
        <fullName evidence="3">Aminoglycoside phosphotransferase (APT) family kinase protein</fullName>
    </submittedName>
</protein>
<accession>A0ABU2B3X9</accession>
<keyword evidence="3" id="KW-0418">Kinase</keyword>
<gene>
    <name evidence="3" type="ORF">J2S62_002574</name>
</gene>
<keyword evidence="3" id="KW-0808">Transferase</keyword>
<dbReference type="GO" id="GO:0016301">
    <property type="term" value="F:kinase activity"/>
    <property type="evidence" value="ECO:0007669"/>
    <property type="project" value="UniProtKB-KW"/>
</dbReference>
<reference evidence="3 4" key="1">
    <citation type="submission" date="2023-07" db="EMBL/GenBank/DDBJ databases">
        <title>Sequencing the genomes of 1000 actinobacteria strains.</title>
        <authorList>
            <person name="Klenk H.-P."/>
        </authorList>
    </citation>
    <scope>NUCLEOTIDE SEQUENCE [LARGE SCALE GENOMIC DNA]</scope>
    <source>
        <strain evidence="3 4">DSM 22966</strain>
    </source>
</reference>
<dbReference type="CDD" id="cd05154">
    <property type="entry name" value="ACAD10_11_N-like"/>
    <property type="match status" value="1"/>
</dbReference>
<dbReference type="InterPro" id="IPR052898">
    <property type="entry name" value="ACAD10-like"/>
</dbReference>
<evidence type="ECO:0000313" key="4">
    <source>
        <dbReference type="Proteomes" id="UP001183794"/>
    </source>
</evidence>
<proteinExistence type="predicted"/>
<dbReference type="SUPFAM" id="SSF56112">
    <property type="entry name" value="Protein kinase-like (PK-like)"/>
    <property type="match status" value="1"/>
</dbReference>
<organism evidence="3 4">
    <name type="scientific">Enteractinococcus fodinae</name>
    <dbReference type="NCBI Taxonomy" id="684663"/>
    <lineage>
        <taxon>Bacteria</taxon>
        <taxon>Bacillati</taxon>
        <taxon>Actinomycetota</taxon>
        <taxon>Actinomycetes</taxon>
        <taxon>Micrococcales</taxon>
        <taxon>Micrococcaceae</taxon>
    </lineage>
</organism>
<feature type="domain" description="Aminoglycoside phosphotransferase" evidence="2">
    <location>
        <begin position="40"/>
        <end position="266"/>
    </location>
</feature>
<dbReference type="PANTHER" id="PTHR47829:SF1">
    <property type="entry name" value="HAD FAMILY PHOSPHATASE"/>
    <property type="match status" value="1"/>
</dbReference>
<sequence length="357" mass="38797">MTAGQAQQDRETTEHLVHPDAVGPRIAEATDDETWRDFTAELVAGGKSNLTFTLTSAGGQQLILRRPPTGKLLPSAHDMGREARIQQGLVDTGVPVATVVVNETTGEDLGVPYYVMEKVEGHIIREELPAGYATTTDQKQAMADELIDVMIELHAVDPAAVGLGDLGKTEGYLERQLRRWLGQSEKANDSVRTDRLPELAHRLGQSMPTSPPARIVHGDYRMDNCIFDAENPGRIKAVLDWELSTLGDPIADLALSVLYWGDANGPIMPLIPGISRSHEWPGPDHLIERYCSATGTDASQMPWYLAFSAFKFAAIAQGVATRADAGDMAGQSFGDIASQIVEIVEYGHTTLDRLQGE</sequence>
<evidence type="ECO:0000313" key="3">
    <source>
        <dbReference type="EMBL" id="MDR7348317.1"/>
    </source>
</evidence>
<dbReference type="InterPro" id="IPR041726">
    <property type="entry name" value="ACAD10_11_N"/>
</dbReference>
<dbReference type="RefSeq" id="WP_310175391.1">
    <property type="nucleotide sequence ID" value="NZ_BAABHE010000002.1"/>
</dbReference>
<dbReference type="Proteomes" id="UP001183794">
    <property type="component" value="Unassembled WGS sequence"/>
</dbReference>
<dbReference type="Gene3D" id="3.30.200.20">
    <property type="entry name" value="Phosphorylase Kinase, domain 1"/>
    <property type="match status" value="1"/>
</dbReference>
<keyword evidence="4" id="KW-1185">Reference proteome</keyword>
<dbReference type="Pfam" id="PF01636">
    <property type="entry name" value="APH"/>
    <property type="match status" value="1"/>
</dbReference>
<dbReference type="EMBL" id="JAVDYJ010000001">
    <property type="protein sequence ID" value="MDR7348317.1"/>
    <property type="molecule type" value="Genomic_DNA"/>
</dbReference>
<feature type="compositionally biased region" description="Basic and acidic residues" evidence="1">
    <location>
        <begin position="8"/>
        <end position="18"/>
    </location>
</feature>
<dbReference type="InterPro" id="IPR002575">
    <property type="entry name" value="Aminoglycoside_PTrfase"/>
</dbReference>
<name>A0ABU2B3X9_9MICC</name>
<dbReference type="Gene3D" id="3.90.1200.10">
    <property type="match status" value="1"/>
</dbReference>
<evidence type="ECO:0000256" key="1">
    <source>
        <dbReference type="SAM" id="MobiDB-lite"/>
    </source>
</evidence>
<evidence type="ECO:0000259" key="2">
    <source>
        <dbReference type="Pfam" id="PF01636"/>
    </source>
</evidence>
<feature type="region of interest" description="Disordered" evidence="1">
    <location>
        <begin position="1"/>
        <end position="24"/>
    </location>
</feature>
<dbReference type="PANTHER" id="PTHR47829">
    <property type="entry name" value="HYDROLASE, PUTATIVE (AFU_ORTHOLOGUE AFUA_1G12880)-RELATED"/>
    <property type="match status" value="1"/>
</dbReference>